<dbReference type="GO" id="GO:0005739">
    <property type="term" value="C:mitochondrion"/>
    <property type="evidence" value="ECO:0007669"/>
    <property type="project" value="TreeGrafter"/>
</dbReference>
<organism evidence="6 7">
    <name type="scientific">Solanum commersonii</name>
    <name type="common">Commerson's wild potato</name>
    <name type="synonym">Commerson's nightshade</name>
    <dbReference type="NCBI Taxonomy" id="4109"/>
    <lineage>
        <taxon>Eukaryota</taxon>
        <taxon>Viridiplantae</taxon>
        <taxon>Streptophyta</taxon>
        <taxon>Embryophyta</taxon>
        <taxon>Tracheophyta</taxon>
        <taxon>Spermatophyta</taxon>
        <taxon>Magnoliopsida</taxon>
        <taxon>eudicotyledons</taxon>
        <taxon>Gunneridae</taxon>
        <taxon>Pentapetalae</taxon>
        <taxon>asterids</taxon>
        <taxon>lamiids</taxon>
        <taxon>Solanales</taxon>
        <taxon>Solanaceae</taxon>
        <taxon>Solanoideae</taxon>
        <taxon>Solaneae</taxon>
        <taxon>Solanum</taxon>
    </lineage>
</organism>
<keyword evidence="5" id="KW-0067">ATP-binding</keyword>
<keyword evidence="7" id="KW-1185">Reference proteome</keyword>
<gene>
    <name evidence="6" type="ORF">H5410_020920</name>
</gene>
<keyword evidence="3" id="KW-0203">Cytokinin biosynthesis</keyword>
<evidence type="ECO:0000256" key="5">
    <source>
        <dbReference type="ARBA" id="ARBA00022840"/>
    </source>
</evidence>
<dbReference type="Pfam" id="PF01715">
    <property type="entry name" value="IPPT"/>
    <property type="match status" value="1"/>
</dbReference>
<dbReference type="PANTHER" id="PTHR11088">
    <property type="entry name" value="TRNA DIMETHYLALLYLTRANSFERASE"/>
    <property type="match status" value="1"/>
</dbReference>
<comment type="similarity">
    <text evidence="1">Belongs to the IPP transferase family.</text>
</comment>
<evidence type="ECO:0000256" key="1">
    <source>
        <dbReference type="ARBA" id="ARBA00005842"/>
    </source>
</evidence>
<dbReference type="GO" id="GO:0052381">
    <property type="term" value="F:tRNA dimethylallyltransferase activity"/>
    <property type="evidence" value="ECO:0007669"/>
    <property type="project" value="TreeGrafter"/>
</dbReference>
<evidence type="ECO:0000256" key="3">
    <source>
        <dbReference type="ARBA" id="ARBA00022712"/>
    </source>
</evidence>
<evidence type="ECO:0000313" key="7">
    <source>
        <dbReference type="Proteomes" id="UP000824120"/>
    </source>
</evidence>
<protein>
    <submittedName>
        <fullName evidence="6">Uncharacterized protein</fullName>
    </submittedName>
</protein>
<dbReference type="Gene3D" id="1.10.287.890">
    <property type="entry name" value="Crystal structure of tRNA isopentenylpyrophosphate transferase (bh2366) domain"/>
    <property type="match status" value="1"/>
</dbReference>
<dbReference type="GO" id="GO:0006400">
    <property type="term" value="P:tRNA modification"/>
    <property type="evidence" value="ECO:0007669"/>
    <property type="project" value="TreeGrafter"/>
</dbReference>
<accession>A0A9J5ZCI2</accession>
<proteinExistence type="inferred from homology"/>
<dbReference type="Gene3D" id="3.40.50.300">
    <property type="entry name" value="P-loop containing nucleotide triphosphate hydrolases"/>
    <property type="match status" value="1"/>
</dbReference>
<reference evidence="6 7" key="1">
    <citation type="submission" date="2020-09" db="EMBL/GenBank/DDBJ databases">
        <title>De no assembly of potato wild relative species, Solanum commersonii.</title>
        <authorList>
            <person name="Cho K."/>
        </authorList>
    </citation>
    <scope>NUCLEOTIDE SEQUENCE [LARGE SCALE GENOMIC DNA]</scope>
    <source>
        <strain evidence="6">LZ3.2</strain>
        <tissue evidence="6">Leaf</tissue>
    </source>
</reference>
<dbReference type="GO" id="GO:0005524">
    <property type="term" value="F:ATP binding"/>
    <property type="evidence" value="ECO:0007669"/>
    <property type="project" value="UniProtKB-KW"/>
</dbReference>
<dbReference type="OrthoDB" id="1734516at2759"/>
<keyword evidence="2" id="KW-0808">Transferase</keyword>
<dbReference type="EMBL" id="JACXVP010000004">
    <property type="protein sequence ID" value="KAG5609639.1"/>
    <property type="molecule type" value="Genomic_DNA"/>
</dbReference>
<dbReference type="PANTHER" id="PTHR11088:SF73">
    <property type="entry name" value="PHOSPHORIBULOKINASE_URIDINE KINASE DOMAIN-CONTAINING PROTEIN"/>
    <property type="match status" value="1"/>
</dbReference>
<dbReference type="AlphaFoldDB" id="A0A9J5ZCI2"/>
<comment type="caution">
    <text evidence="6">The sequence shown here is derived from an EMBL/GenBank/DDBJ whole genome shotgun (WGS) entry which is preliminary data.</text>
</comment>
<evidence type="ECO:0000256" key="4">
    <source>
        <dbReference type="ARBA" id="ARBA00022741"/>
    </source>
</evidence>
<evidence type="ECO:0000256" key="2">
    <source>
        <dbReference type="ARBA" id="ARBA00022679"/>
    </source>
</evidence>
<keyword evidence="4" id="KW-0547">Nucleotide-binding</keyword>
<name>A0A9J5ZCI2_SOLCO</name>
<evidence type="ECO:0000313" key="6">
    <source>
        <dbReference type="EMBL" id="KAG5609639.1"/>
    </source>
</evidence>
<dbReference type="Proteomes" id="UP000824120">
    <property type="component" value="Chromosome 4"/>
</dbReference>
<dbReference type="InterPro" id="IPR039657">
    <property type="entry name" value="Dimethylallyltransferase"/>
</dbReference>
<sequence>MFMFECKYDTCFIWIGLKQSVLNCRVDMIVDQMVNAGLVDEVQKIFIPDANYTKGIRWSIGVPEMDRYLRKQKNIDEDDGSKKMLLQSSIANIKLNTRLFICHQLHKIQRLINEKIWLVHHIIATDIFKGDRNKVVHEGWMNTMPG</sequence>
<dbReference type="InterPro" id="IPR027417">
    <property type="entry name" value="P-loop_NTPase"/>
</dbReference>
<dbReference type="GO" id="GO:0009691">
    <property type="term" value="P:cytokinin biosynthetic process"/>
    <property type="evidence" value="ECO:0007669"/>
    <property type="project" value="UniProtKB-KW"/>
</dbReference>